<gene>
    <name evidence="1" type="ORF">ACFPZF_08375</name>
</gene>
<evidence type="ECO:0000313" key="2">
    <source>
        <dbReference type="Proteomes" id="UP001596066"/>
    </source>
</evidence>
<organism evidence="1 2">
    <name type="scientific">Kitasatospora cinereorecta</name>
    <dbReference type="NCBI Taxonomy" id="285560"/>
    <lineage>
        <taxon>Bacteria</taxon>
        <taxon>Bacillati</taxon>
        <taxon>Actinomycetota</taxon>
        <taxon>Actinomycetes</taxon>
        <taxon>Kitasatosporales</taxon>
        <taxon>Streptomycetaceae</taxon>
        <taxon>Kitasatospora</taxon>
    </lineage>
</organism>
<reference evidence="2" key="1">
    <citation type="journal article" date="2019" name="Int. J. Syst. Evol. Microbiol.">
        <title>The Global Catalogue of Microorganisms (GCM) 10K type strain sequencing project: providing services to taxonomists for standard genome sequencing and annotation.</title>
        <authorList>
            <consortium name="The Broad Institute Genomics Platform"/>
            <consortium name="The Broad Institute Genome Sequencing Center for Infectious Disease"/>
            <person name="Wu L."/>
            <person name="Ma J."/>
        </authorList>
    </citation>
    <scope>NUCLEOTIDE SEQUENCE [LARGE SCALE GENOMIC DNA]</scope>
    <source>
        <strain evidence="2">CGMCC 4.1622</strain>
    </source>
</reference>
<dbReference type="RefSeq" id="WP_346143452.1">
    <property type="nucleotide sequence ID" value="NZ_BAAAUA010000013.1"/>
</dbReference>
<sequence>MPKPTMPELPAGLAARPIDQRRGLPIPAVNERPDGTADFLSINGRTAIKLAVAGRCSLCTRPMSGLAAFLGGPKSAQSGGYSDPPMHEECAEAALRLCPHIARQHARRATEHRIPEGTAVPEGFSEAKPQEWVMVLASSFGAGLMPAEGGGLVPIFLLADYERTRRFVYEEGVLVEKTGS</sequence>
<proteinExistence type="predicted"/>
<dbReference type="Proteomes" id="UP001596066">
    <property type="component" value="Unassembled WGS sequence"/>
</dbReference>
<protein>
    <submittedName>
        <fullName evidence="1">Uncharacterized protein</fullName>
    </submittedName>
</protein>
<accession>A0ABW0V6R6</accession>
<evidence type="ECO:0000313" key="1">
    <source>
        <dbReference type="EMBL" id="MFC5641377.1"/>
    </source>
</evidence>
<keyword evidence="2" id="KW-1185">Reference proteome</keyword>
<comment type="caution">
    <text evidence="1">The sequence shown here is derived from an EMBL/GenBank/DDBJ whole genome shotgun (WGS) entry which is preliminary data.</text>
</comment>
<name>A0ABW0V6R6_9ACTN</name>
<dbReference type="EMBL" id="JBHSOC010000011">
    <property type="protein sequence ID" value="MFC5641377.1"/>
    <property type="molecule type" value="Genomic_DNA"/>
</dbReference>